<reference evidence="1" key="1">
    <citation type="submission" date="2020-05" db="EMBL/GenBank/DDBJ databases">
        <authorList>
            <person name="Chiriac C."/>
            <person name="Salcher M."/>
            <person name="Ghai R."/>
            <person name="Kavagutti S V."/>
        </authorList>
    </citation>
    <scope>NUCLEOTIDE SEQUENCE</scope>
</reference>
<accession>A0A6J6P7F8</accession>
<dbReference type="AlphaFoldDB" id="A0A6J6P7F8"/>
<name>A0A6J6P7F8_9ZZZZ</name>
<organism evidence="1">
    <name type="scientific">freshwater metagenome</name>
    <dbReference type="NCBI Taxonomy" id="449393"/>
    <lineage>
        <taxon>unclassified sequences</taxon>
        <taxon>metagenomes</taxon>
        <taxon>ecological metagenomes</taxon>
    </lineage>
</organism>
<proteinExistence type="predicted"/>
<sequence length="170" mass="18730">MGTFTQNTELHEKCCNNKPPVMGPSATPMPENPAQIAIARPRSFGSRNTSVRIDNVEGMINAPPIPMNARVTMSCDADVANAENTEPAMNNTIPACSAPLRPNRSLRLPVVSSRPANTNVYESMIHCTWLFEACRSLMSEGIATLRMVLSITMMVMLRISTPSTHQRRSW</sequence>
<protein>
    <submittedName>
        <fullName evidence="1">Unannotated protein</fullName>
    </submittedName>
</protein>
<gene>
    <name evidence="1" type="ORF">UFOPK2366_00975</name>
</gene>
<dbReference type="EMBL" id="CAEZXM010000166">
    <property type="protein sequence ID" value="CAB4695401.1"/>
    <property type="molecule type" value="Genomic_DNA"/>
</dbReference>
<evidence type="ECO:0000313" key="1">
    <source>
        <dbReference type="EMBL" id="CAB4695401.1"/>
    </source>
</evidence>